<dbReference type="Proteomes" id="UP001177023">
    <property type="component" value="Unassembled WGS sequence"/>
</dbReference>
<name>A0AA36CUN4_9BILA</name>
<keyword evidence="7" id="KW-0808">Transferase</keyword>
<dbReference type="InterPro" id="IPR000845">
    <property type="entry name" value="Nucleoside_phosphorylase_d"/>
</dbReference>
<feature type="non-terminal residue" evidence="19">
    <location>
        <position position="1"/>
    </location>
</feature>
<keyword evidence="8 17" id="KW-0812">Transmembrane</keyword>
<evidence type="ECO:0000259" key="18">
    <source>
        <dbReference type="PROSITE" id="PS50262"/>
    </source>
</evidence>
<comment type="caution">
    <text evidence="19">The sequence shown here is derived from an EMBL/GenBank/DDBJ whole genome shotgun (WGS) entry which is preliminary data.</text>
</comment>
<evidence type="ECO:0000313" key="19">
    <source>
        <dbReference type="EMBL" id="CAJ0574535.1"/>
    </source>
</evidence>
<dbReference type="SUPFAM" id="SSF53167">
    <property type="entry name" value="Purine and uridine phosphorylases"/>
    <property type="match status" value="1"/>
</dbReference>
<feature type="transmembrane region" description="Helical" evidence="17">
    <location>
        <begin position="266"/>
        <end position="290"/>
    </location>
</feature>
<dbReference type="Gene3D" id="3.40.50.1580">
    <property type="entry name" value="Nucleoside phosphorylase domain"/>
    <property type="match status" value="1"/>
</dbReference>
<evidence type="ECO:0000256" key="5">
    <source>
        <dbReference type="ARBA" id="ARBA00013834"/>
    </source>
</evidence>
<keyword evidence="6" id="KW-0328">Glycosyltransferase</keyword>
<accession>A0AA36CUN4</accession>
<evidence type="ECO:0000256" key="16">
    <source>
        <dbReference type="ARBA" id="ARBA00033072"/>
    </source>
</evidence>
<evidence type="ECO:0000256" key="17">
    <source>
        <dbReference type="SAM" id="Phobius"/>
    </source>
</evidence>
<keyword evidence="10 17" id="KW-0472">Membrane</keyword>
<dbReference type="InterPro" id="IPR035994">
    <property type="entry name" value="Nucleoside_phosphorylase_sf"/>
</dbReference>
<dbReference type="GO" id="GO:0004731">
    <property type="term" value="F:purine-nucleoside phosphorylase activity"/>
    <property type="evidence" value="ECO:0007669"/>
    <property type="project" value="UniProtKB-EC"/>
</dbReference>
<comment type="catalytic activity">
    <reaction evidence="12">
        <text>2'-deoxyguanosine + phosphate = 2-deoxy-alpha-D-ribose 1-phosphate + guanine</text>
        <dbReference type="Rhea" id="RHEA:27738"/>
        <dbReference type="ChEBI" id="CHEBI:16235"/>
        <dbReference type="ChEBI" id="CHEBI:17172"/>
        <dbReference type="ChEBI" id="CHEBI:43474"/>
        <dbReference type="ChEBI" id="CHEBI:57259"/>
        <dbReference type="EC" id="2.4.2.1"/>
    </reaction>
</comment>
<protein>
    <recommendedName>
        <fullName evidence="5">Purine nucleoside phosphorylase</fullName>
        <ecNumber evidence="4">2.4.2.1</ecNumber>
    </recommendedName>
    <alternativeName>
        <fullName evidence="16">Inosine phosphorylase</fullName>
    </alternativeName>
    <alternativeName>
        <fullName evidence="15">Inosine-guanosine phosphorylase</fullName>
    </alternativeName>
</protein>
<evidence type="ECO:0000313" key="20">
    <source>
        <dbReference type="Proteomes" id="UP001177023"/>
    </source>
</evidence>
<feature type="transmembrane region" description="Helical" evidence="17">
    <location>
        <begin position="359"/>
        <end position="382"/>
    </location>
</feature>
<feature type="transmembrane region" description="Helical" evidence="17">
    <location>
        <begin position="73"/>
        <end position="93"/>
    </location>
</feature>
<feature type="transmembrane region" description="Helical" evidence="17">
    <location>
        <begin position="148"/>
        <end position="170"/>
    </location>
</feature>
<dbReference type="GO" id="GO:0009116">
    <property type="term" value="P:nucleoside metabolic process"/>
    <property type="evidence" value="ECO:0007669"/>
    <property type="project" value="InterPro"/>
</dbReference>
<dbReference type="SUPFAM" id="SSF81321">
    <property type="entry name" value="Family A G protein-coupled receptor-like"/>
    <property type="match status" value="1"/>
</dbReference>
<feature type="transmembrane region" description="Helical" evidence="17">
    <location>
        <begin position="105"/>
        <end position="128"/>
    </location>
</feature>
<comment type="subcellular location">
    <subcellularLocation>
        <location evidence="1">Membrane</location>
    </subcellularLocation>
</comment>
<dbReference type="InterPro" id="IPR011268">
    <property type="entry name" value="Purine_phosphorylase"/>
</dbReference>
<evidence type="ECO:0000256" key="14">
    <source>
        <dbReference type="ARBA" id="ARBA00023970"/>
    </source>
</evidence>
<comment type="catalytic activity">
    <reaction evidence="13">
        <text>2'-deoxyinosine + phosphate = 2-deoxy-alpha-D-ribose 1-phosphate + hypoxanthine</text>
        <dbReference type="Rhea" id="RHEA:27750"/>
        <dbReference type="ChEBI" id="CHEBI:17368"/>
        <dbReference type="ChEBI" id="CHEBI:28997"/>
        <dbReference type="ChEBI" id="CHEBI:43474"/>
        <dbReference type="ChEBI" id="CHEBI:57259"/>
        <dbReference type="EC" id="2.4.2.1"/>
    </reaction>
</comment>
<dbReference type="PANTHER" id="PTHR11904">
    <property type="entry name" value="METHYLTHIOADENOSINE/PURINE NUCLEOSIDE PHOSPHORYLASE"/>
    <property type="match status" value="1"/>
</dbReference>
<gene>
    <name evidence="19" type="ORF">MSPICULIGERA_LOCUS12867</name>
</gene>
<evidence type="ECO:0000256" key="3">
    <source>
        <dbReference type="ARBA" id="ARBA00006751"/>
    </source>
</evidence>
<dbReference type="InterPro" id="IPR011270">
    <property type="entry name" value="Pur_Nuc_Pase_Ino/Guo-sp"/>
</dbReference>
<evidence type="ECO:0000256" key="8">
    <source>
        <dbReference type="ARBA" id="ARBA00022692"/>
    </source>
</evidence>
<evidence type="ECO:0000256" key="9">
    <source>
        <dbReference type="ARBA" id="ARBA00022989"/>
    </source>
</evidence>
<evidence type="ECO:0000256" key="1">
    <source>
        <dbReference type="ARBA" id="ARBA00004370"/>
    </source>
</evidence>
<feature type="transmembrane region" description="Helical" evidence="17">
    <location>
        <begin position="311"/>
        <end position="339"/>
    </location>
</feature>
<evidence type="ECO:0000256" key="15">
    <source>
        <dbReference type="ARBA" id="ARBA00031036"/>
    </source>
</evidence>
<comment type="pathway">
    <text evidence="2">Purine metabolism; purine nucleoside salvage.</text>
</comment>
<dbReference type="Pfam" id="PF01048">
    <property type="entry name" value="PNP_UDP_1"/>
    <property type="match status" value="1"/>
</dbReference>
<feature type="domain" description="G-protein coupled receptors family 1 profile" evidence="18">
    <location>
        <begin position="85"/>
        <end position="376"/>
    </location>
</feature>
<dbReference type="EC" id="2.4.2.1" evidence="4"/>
<dbReference type="EMBL" id="CATQJA010002631">
    <property type="protein sequence ID" value="CAJ0574535.1"/>
    <property type="molecule type" value="Genomic_DNA"/>
</dbReference>
<dbReference type="NCBIfam" id="NF006054">
    <property type="entry name" value="PRK08202.1"/>
    <property type="match status" value="1"/>
</dbReference>
<comment type="catalytic activity">
    <reaction evidence="11">
        <text>inosine + phosphate = alpha-D-ribose 1-phosphate + hypoxanthine</text>
        <dbReference type="Rhea" id="RHEA:27646"/>
        <dbReference type="ChEBI" id="CHEBI:17368"/>
        <dbReference type="ChEBI" id="CHEBI:17596"/>
        <dbReference type="ChEBI" id="CHEBI:43474"/>
        <dbReference type="ChEBI" id="CHEBI:57720"/>
        <dbReference type="EC" id="2.4.2.1"/>
    </reaction>
</comment>
<dbReference type="InterPro" id="IPR017452">
    <property type="entry name" value="GPCR_Rhodpsn_7TM"/>
</dbReference>
<reference evidence="19" key="1">
    <citation type="submission" date="2023-06" db="EMBL/GenBank/DDBJ databases">
        <authorList>
            <person name="Delattre M."/>
        </authorList>
    </citation>
    <scope>NUCLEOTIDE SEQUENCE</scope>
    <source>
        <strain evidence="19">AF72</strain>
    </source>
</reference>
<organism evidence="19 20">
    <name type="scientific">Mesorhabditis spiculigera</name>
    <dbReference type="NCBI Taxonomy" id="96644"/>
    <lineage>
        <taxon>Eukaryota</taxon>
        <taxon>Metazoa</taxon>
        <taxon>Ecdysozoa</taxon>
        <taxon>Nematoda</taxon>
        <taxon>Chromadorea</taxon>
        <taxon>Rhabditida</taxon>
        <taxon>Rhabditina</taxon>
        <taxon>Rhabditomorpha</taxon>
        <taxon>Rhabditoidea</taxon>
        <taxon>Rhabditidae</taxon>
        <taxon>Mesorhabditinae</taxon>
        <taxon>Mesorhabditis</taxon>
    </lineage>
</organism>
<dbReference type="CDD" id="cd09009">
    <property type="entry name" value="PNP-EcPNPII_like"/>
    <property type="match status" value="1"/>
</dbReference>
<dbReference type="GO" id="GO:0016020">
    <property type="term" value="C:membrane"/>
    <property type="evidence" value="ECO:0007669"/>
    <property type="project" value="UniProtKB-SubCell"/>
</dbReference>
<evidence type="ECO:0000256" key="11">
    <source>
        <dbReference type="ARBA" id="ARBA00023918"/>
    </source>
</evidence>
<evidence type="ECO:0000256" key="7">
    <source>
        <dbReference type="ARBA" id="ARBA00022679"/>
    </source>
</evidence>
<evidence type="ECO:0000256" key="12">
    <source>
        <dbReference type="ARBA" id="ARBA00023929"/>
    </source>
</evidence>
<keyword evidence="9 17" id="KW-1133">Transmembrane helix</keyword>
<proteinExistence type="inferred from homology"/>
<evidence type="ECO:0000256" key="4">
    <source>
        <dbReference type="ARBA" id="ARBA00011886"/>
    </source>
</evidence>
<dbReference type="NCBIfam" id="TIGR01700">
    <property type="entry name" value="PNPH"/>
    <property type="match status" value="1"/>
</dbReference>
<dbReference type="CDD" id="cd14978">
    <property type="entry name" value="7tmA_FMRFamide_R-like"/>
    <property type="match status" value="1"/>
</dbReference>
<evidence type="ECO:0000256" key="2">
    <source>
        <dbReference type="ARBA" id="ARBA00005058"/>
    </source>
</evidence>
<comment type="catalytic activity">
    <reaction evidence="14">
        <text>guanosine + phosphate = alpha-D-ribose 1-phosphate + guanine</text>
        <dbReference type="Rhea" id="RHEA:13233"/>
        <dbReference type="ChEBI" id="CHEBI:16235"/>
        <dbReference type="ChEBI" id="CHEBI:16750"/>
        <dbReference type="ChEBI" id="CHEBI:43474"/>
        <dbReference type="ChEBI" id="CHEBI:57720"/>
        <dbReference type="EC" id="2.4.2.1"/>
    </reaction>
</comment>
<dbReference type="PROSITE" id="PS50262">
    <property type="entry name" value="G_PROTEIN_RECEP_F1_2"/>
    <property type="match status" value="1"/>
</dbReference>
<evidence type="ECO:0000256" key="13">
    <source>
        <dbReference type="ARBA" id="ARBA00023950"/>
    </source>
</evidence>
<sequence length="727" mass="81183">MASPSAKRAAENLQNSPDFHKFSSPILQSIYQHPPECDPYYHYDVKTNTCVSATIIQFEDQINELPMQVLHGIAFPILSLVTLVMNGAVIAVLRQQNRNSPTVGPLEWMAVSACLMATSPLPFIIYYYHIIDRHHPVQHIGLCHLEKICMQVLPFFFNTLTTFFTLLLGIQRFIAVQYPLECSRWCSIKVVRAWAKIILFISFLLTALHFFADSRVIYHFCIPSYQMPNEARELGMKSMWVARCYIGHTPLAIALGPEEFAWMLDLLRLCLLVIPSSFLFVITILLIRTIRIADSSRLRESGGRHRRGPRASAHTTMMLAVVISLFLLARLPITILILIVKISELIPSLGQVIFVHNPYLIALNNLLFMTVHPITFGLYMLMSKRFRVSLRKLFGCRFLASDADLQMIPAFSSARMQSIGSMGQKKSSDMSMALLNGSHKKKKLSRAPPTQQLAEGIRKIAGDRAQAEIGIICGSGLGELGNLVEDPFPVSYDDIPAFPPLHVPGHKGIMLFGRIAGHRVVCLQGRFHPYEYDMNLALCALPVRVMHQFGIKTLFVSNAAGGMKSTFRYGDLMLIKDHIFLPGLAGQSPLVGLSDPRFGPRFVSVHDLYDKELRKMALHVAEEQGIRISEGIYVMCGGPQYETPAEVSLFKMLGADALGMSTCHEVVVARQCGIKVLGMSLITNIANFDTENAVEVTHEEVLQAAKENGKRAAAFVKGILAEMKKRE</sequence>
<dbReference type="AlphaFoldDB" id="A0AA36CUN4"/>
<dbReference type="PANTHER" id="PTHR11904:SF9">
    <property type="entry name" value="PURINE NUCLEOSIDE PHOSPHORYLASE-RELATED"/>
    <property type="match status" value="1"/>
</dbReference>
<evidence type="ECO:0000256" key="10">
    <source>
        <dbReference type="ARBA" id="ARBA00023136"/>
    </source>
</evidence>
<feature type="transmembrane region" description="Helical" evidence="17">
    <location>
        <begin position="191"/>
        <end position="212"/>
    </location>
</feature>
<evidence type="ECO:0000256" key="6">
    <source>
        <dbReference type="ARBA" id="ARBA00022676"/>
    </source>
</evidence>
<keyword evidence="20" id="KW-1185">Reference proteome</keyword>
<comment type="similarity">
    <text evidence="3">Belongs to the PNP/MTAP phosphorylase family.</text>
</comment>
<dbReference type="NCBIfam" id="TIGR01697">
    <property type="entry name" value="PNPH-PUNA-XAPA"/>
    <property type="match status" value="1"/>
</dbReference>
<dbReference type="GO" id="GO:0005737">
    <property type="term" value="C:cytoplasm"/>
    <property type="evidence" value="ECO:0007669"/>
    <property type="project" value="TreeGrafter"/>
</dbReference>
<dbReference type="Gene3D" id="1.20.1070.10">
    <property type="entry name" value="Rhodopsin 7-helix transmembrane proteins"/>
    <property type="match status" value="1"/>
</dbReference>